<dbReference type="EC" id="4.98.1.1" evidence="7 8"/>
<reference evidence="10" key="1">
    <citation type="journal article" date="2019" name="Int. J. Syst. Evol. Microbiol.">
        <title>The Global Catalogue of Microorganisms (GCM) 10K type strain sequencing project: providing services to taxonomists for standard genome sequencing and annotation.</title>
        <authorList>
            <consortium name="The Broad Institute Genomics Platform"/>
            <consortium name="The Broad Institute Genome Sequencing Center for Infectious Disease"/>
            <person name="Wu L."/>
            <person name="Ma J."/>
        </authorList>
    </citation>
    <scope>NUCLEOTIDE SEQUENCE [LARGE SCALE GENOMIC DNA]</scope>
    <source>
        <strain evidence="10">CGMCC 1.10759</strain>
    </source>
</reference>
<keyword evidence="2 7" id="KW-0408">Iron</keyword>
<comment type="similarity">
    <text evidence="1 7 8">Belongs to the ferrochelatase family.</text>
</comment>
<accession>A0ABV8SV64</accession>
<dbReference type="InterPro" id="IPR033644">
    <property type="entry name" value="Ferrochelatase_C"/>
</dbReference>
<comment type="pathway">
    <text evidence="7 8">Porphyrin-containing compound metabolism; protoheme biosynthesis; protoheme from protoporphyrin-IX: step 1/1.</text>
</comment>
<dbReference type="InterPro" id="IPR019772">
    <property type="entry name" value="Ferrochelatase_AS"/>
</dbReference>
<dbReference type="HAMAP" id="MF_00323">
    <property type="entry name" value="Ferrochelatase"/>
    <property type="match status" value="1"/>
</dbReference>
<evidence type="ECO:0000256" key="2">
    <source>
        <dbReference type="ARBA" id="ARBA00023004"/>
    </source>
</evidence>
<gene>
    <name evidence="7 9" type="primary">hemH</name>
    <name evidence="9" type="ORF">ACFPN2_16125</name>
</gene>
<comment type="catalytic activity">
    <reaction evidence="6">
        <text>Fe-coproporphyrin III + 2 H(+) = coproporphyrin III + Fe(2+)</text>
        <dbReference type="Rhea" id="RHEA:49572"/>
        <dbReference type="ChEBI" id="CHEBI:15378"/>
        <dbReference type="ChEBI" id="CHEBI:29033"/>
        <dbReference type="ChEBI" id="CHEBI:68438"/>
        <dbReference type="ChEBI" id="CHEBI:131725"/>
        <dbReference type="EC" id="4.99.1.9"/>
    </reaction>
    <physiologicalReaction direction="right-to-left" evidence="6">
        <dbReference type="Rhea" id="RHEA:49574"/>
    </physiologicalReaction>
</comment>
<comment type="subcellular location">
    <subcellularLocation>
        <location evidence="7 8">Cytoplasm</location>
    </subcellularLocation>
</comment>
<dbReference type="InterPro" id="IPR001015">
    <property type="entry name" value="Ferrochelatase"/>
</dbReference>
<dbReference type="PROSITE" id="PS00534">
    <property type="entry name" value="FERROCHELATASE"/>
    <property type="match status" value="1"/>
</dbReference>
<protein>
    <recommendedName>
        <fullName evidence="7 8">Ferrochelatase</fullName>
        <ecNumber evidence="7 8">4.98.1.1</ecNumber>
    </recommendedName>
    <alternativeName>
        <fullName evidence="7">Heme synthase</fullName>
    </alternativeName>
    <alternativeName>
        <fullName evidence="7">Protoheme ferro-lyase</fullName>
    </alternativeName>
</protein>
<dbReference type="RefSeq" id="WP_380598253.1">
    <property type="nucleotide sequence ID" value="NZ_JBHSDU010000003.1"/>
</dbReference>
<dbReference type="PANTHER" id="PTHR11108">
    <property type="entry name" value="FERROCHELATASE"/>
    <property type="match status" value="1"/>
</dbReference>
<dbReference type="Proteomes" id="UP001595904">
    <property type="component" value="Unassembled WGS sequence"/>
</dbReference>
<sequence length="338" mass="38287">MVHYLGDSSHQDGGSNRIGVLLANLGTPDGPDPSSVRRFLAEFLWDPRVVEAPRLIWWLALHGVILRIRPSKSAHAYQQIWTPEGSPLLVYSSALAKRIGEALEPRWNAPVALGMSYGSPSIPQALDELRRQGATRIVVLPLYPQYSGTTTASVFDRVTRHLQRWRWVPELRFIGSYHDDAGYIDALTASIDHHWRTHEKNHLLFSFHGIPKRYVTSGDPYYSQCMQTARLVAERLSLSDKEWSVSFQSQVGREEWLRPYTDERLLEYARSGPKKVTLVCPGFATDCLETLEEIALRNRQLFLDAGGEAYDYVPSLNASDAHVVALTRLLEQHLQGWA</sequence>
<organism evidence="9 10">
    <name type="scientific">Steroidobacter flavus</name>
    <dbReference type="NCBI Taxonomy" id="1842136"/>
    <lineage>
        <taxon>Bacteria</taxon>
        <taxon>Pseudomonadati</taxon>
        <taxon>Pseudomonadota</taxon>
        <taxon>Gammaproteobacteria</taxon>
        <taxon>Steroidobacterales</taxon>
        <taxon>Steroidobacteraceae</taxon>
        <taxon>Steroidobacter</taxon>
    </lineage>
</organism>
<evidence type="ECO:0000256" key="7">
    <source>
        <dbReference type="HAMAP-Rule" id="MF_00323"/>
    </source>
</evidence>
<keyword evidence="7 8" id="KW-0963">Cytoplasm</keyword>
<evidence type="ECO:0000256" key="5">
    <source>
        <dbReference type="ARBA" id="ARBA00023244"/>
    </source>
</evidence>
<proteinExistence type="inferred from homology"/>
<dbReference type="SUPFAM" id="SSF53800">
    <property type="entry name" value="Chelatase"/>
    <property type="match status" value="1"/>
</dbReference>
<dbReference type="Gene3D" id="3.40.50.1400">
    <property type="match status" value="2"/>
</dbReference>
<evidence type="ECO:0000256" key="6">
    <source>
        <dbReference type="ARBA" id="ARBA00024536"/>
    </source>
</evidence>
<dbReference type="NCBIfam" id="TIGR00109">
    <property type="entry name" value="hemH"/>
    <property type="match status" value="1"/>
</dbReference>
<keyword evidence="5 7" id="KW-0627">Porphyrin biosynthesis</keyword>
<name>A0ABV8SV64_9GAMM</name>
<keyword evidence="4 7" id="KW-0456">Lyase</keyword>
<evidence type="ECO:0000256" key="3">
    <source>
        <dbReference type="ARBA" id="ARBA00023133"/>
    </source>
</evidence>
<evidence type="ECO:0000256" key="1">
    <source>
        <dbReference type="ARBA" id="ARBA00007718"/>
    </source>
</evidence>
<feature type="binding site" evidence="7">
    <location>
        <position position="208"/>
    </location>
    <ligand>
        <name>Fe(2+)</name>
        <dbReference type="ChEBI" id="CHEBI:29033"/>
    </ligand>
</feature>
<dbReference type="CDD" id="cd03411">
    <property type="entry name" value="Ferrochelatase_N"/>
    <property type="match status" value="1"/>
</dbReference>
<comment type="catalytic activity">
    <reaction evidence="7 8">
        <text>heme b + 2 H(+) = protoporphyrin IX + Fe(2+)</text>
        <dbReference type="Rhea" id="RHEA:22584"/>
        <dbReference type="ChEBI" id="CHEBI:15378"/>
        <dbReference type="ChEBI" id="CHEBI:29033"/>
        <dbReference type="ChEBI" id="CHEBI:57306"/>
        <dbReference type="ChEBI" id="CHEBI:60344"/>
        <dbReference type="EC" id="4.98.1.1"/>
    </reaction>
</comment>
<dbReference type="EMBL" id="JBHSDU010000003">
    <property type="protein sequence ID" value="MFC4310620.1"/>
    <property type="molecule type" value="Genomic_DNA"/>
</dbReference>
<dbReference type="Pfam" id="PF00762">
    <property type="entry name" value="Ferrochelatase"/>
    <property type="match status" value="1"/>
</dbReference>
<evidence type="ECO:0000256" key="4">
    <source>
        <dbReference type="ARBA" id="ARBA00023239"/>
    </source>
</evidence>
<keyword evidence="3 7" id="KW-0350">Heme biosynthesis</keyword>
<keyword evidence="7" id="KW-0479">Metal-binding</keyword>
<evidence type="ECO:0000256" key="8">
    <source>
        <dbReference type="RuleBase" id="RU000607"/>
    </source>
</evidence>
<comment type="caution">
    <text evidence="9">The sequence shown here is derived from an EMBL/GenBank/DDBJ whole genome shotgun (WGS) entry which is preliminary data.</text>
</comment>
<keyword evidence="10" id="KW-1185">Reference proteome</keyword>
<evidence type="ECO:0000313" key="9">
    <source>
        <dbReference type="EMBL" id="MFC4310620.1"/>
    </source>
</evidence>
<dbReference type="CDD" id="cd00419">
    <property type="entry name" value="Ferrochelatase_C"/>
    <property type="match status" value="1"/>
</dbReference>
<dbReference type="InterPro" id="IPR033659">
    <property type="entry name" value="Ferrochelatase_N"/>
</dbReference>
<evidence type="ECO:0000313" key="10">
    <source>
        <dbReference type="Proteomes" id="UP001595904"/>
    </source>
</evidence>
<comment type="function">
    <text evidence="7 8">Catalyzes the ferrous insertion into protoporphyrin IX.</text>
</comment>
<dbReference type="PANTHER" id="PTHR11108:SF1">
    <property type="entry name" value="FERROCHELATASE, MITOCHONDRIAL"/>
    <property type="match status" value="1"/>
</dbReference>
<feature type="binding site" evidence="7">
    <location>
        <position position="289"/>
    </location>
    <ligand>
        <name>Fe(2+)</name>
        <dbReference type="ChEBI" id="CHEBI:29033"/>
    </ligand>
</feature>